<evidence type="ECO:0000313" key="1">
    <source>
        <dbReference type="EMBL" id="KAG0723190.1"/>
    </source>
</evidence>
<dbReference type="AlphaFoldDB" id="A0A8J4Y8H5"/>
<evidence type="ECO:0000313" key="2">
    <source>
        <dbReference type="Proteomes" id="UP000770661"/>
    </source>
</evidence>
<keyword evidence="2" id="KW-1185">Reference proteome</keyword>
<gene>
    <name evidence="1" type="primary">VPS13C_2</name>
    <name evidence="1" type="ORF">GWK47_005665</name>
</gene>
<dbReference type="OrthoDB" id="6373482at2759"/>
<comment type="caution">
    <text evidence="1">The sequence shown here is derived from an EMBL/GenBank/DDBJ whole genome shotgun (WGS) entry which is preliminary data.</text>
</comment>
<dbReference type="Proteomes" id="UP000770661">
    <property type="component" value="Unassembled WGS sequence"/>
</dbReference>
<sequence length="166" mass="18757">MYDKIQLELNNIKLSRVELSMEGTLERENILLEPISLTLNICRNLTISWLKQQPEVDIQANLKPIKISVSDEDFQVVLSVLQDNLKEQVEAAPPEETLVADSTGETVSEGPETKVLLKLLRLKGENLCSAISDTKSNVIHVVYQYLVGIKPETRRLSHLAVRWLIP</sequence>
<protein>
    <submittedName>
        <fullName evidence="1">Vacuolar protein sorting-associated protein 13C</fullName>
    </submittedName>
</protein>
<accession>A0A8J4Y8H5</accession>
<name>A0A8J4Y8H5_CHIOP</name>
<dbReference type="EMBL" id="JACEEZ010008559">
    <property type="protein sequence ID" value="KAG0723190.1"/>
    <property type="molecule type" value="Genomic_DNA"/>
</dbReference>
<reference evidence="1" key="1">
    <citation type="submission" date="2020-07" db="EMBL/GenBank/DDBJ databases">
        <title>The High-quality genome of the commercially important snow crab, Chionoecetes opilio.</title>
        <authorList>
            <person name="Jeong J.-H."/>
            <person name="Ryu S."/>
        </authorList>
    </citation>
    <scope>NUCLEOTIDE SEQUENCE</scope>
    <source>
        <strain evidence="1">MADBK_172401_WGS</strain>
        <tissue evidence="1">Digestive gland</tissue>
    </source>
</reference>
<organism evidence="1 2">
    <name type="scientific">Chionoecetes opilio</name>
    <name type="common">Atlantic snow crab</name>
    <name type="synonym">Cancer opilio</name>
    <dbReference type="NCBI Taxonomy" id="41210"/>
    <lineage>
        <taxon>Eukaryota</taxon>
        <taxon>Metazoa</taxon>
        <taxon>Ecdysozoa</taxon>
        <taxon>Arthropoda</taxon>
        <taxon>Crustacea</taxon>
        <taxon>Multicrustacea</taxon>
        <taxon>Malacostraca</taxon>
        <taxon>Eumalacostraca</taxon>
        <taxon>Eucarida</taxon>
        <taxon>Decapoda</taxon>
        <taxon>Pleocyemata</taxon>
        <taxon>Brachyura</taxon>
        <taxon>Eubrachyura</taxon>
        <taxon>Majoidea</taxon>
        <taxon>Majidae</taxon>
        <taxon>Chionoecetes</taxon>
    </lineage>
</organism>
<proteinExistence type="predicted"/>